<accession>A0AAE9ZAV7</accession>
<feature type="transmembrane region" description="Helical" evidence="1">
    <location>
        <begin position="20"/>
        <end position="39"/>
    </location>
</feature>
<feature type="transmembrane region" description="Helical" evidence="1">
    <location>
        <begin position="112"/>
        <end position="129"/>
    </location>
</feature>
<reference evidence="2 3" key="1">
    <citation type="journal article" date="2015" name="Genome Announc.">
        <title>Draft Genome Sequences of Marine Isolates of Thalassomonas viridans and Thalassomonas actiniarum.</title>
        <authorList>
            <person name="Olonade I."/>
            <person name="van Zyl L.J."/>
            <person name="Trindade M."/>
        </authorList>
    </citation>
    <scope>NUCLEOTIDE SEQUENCE [LARGE SCALE GENOMIC DNA]</scope>
    <source>
        <strain evidence="2 3">XOM25</strain>
    </source>
</reference>
<dbReference type="EMBL" id="CP059734">
    <property type="protein sequence ID" value="WDE09114.1"/>
    <property type="molecule type" value="Genomic_DNA"/>
</dbReference>
<gene>
    <name evidence="2" type="ORF">SG34_030575</name>
</gene>
<keyword evidence="1" id="KW-1133">Transmembrane helix</keyword>
<name>A0AAE9ZAV7_9GAMM</name>
<reference evidence="2 3" key="2">
    <citation type="journal article" date="2022" name="Mar. Drugs">
        <title>Bioassay-Guided Fractionation Leads to the Detection of Cholic Acid Generated by the Rare Thalassomonas sp.</title>
        <authorList>
            <person name="Pheiffer F."/>
            <person name="Schneider Y.K."/>
            <person name="Hansen E.H."/>
            <person name="Andersen J.H."/>
            <person name="Isaksson J."/>
            <person name="Busche T."/>
            <person name="R C."/>
            <person name="Kalinowski J."/>
            <person name="Zyl L.V."/>
            <person name="Trindade M."/>
        </authorList>
    </citation>
    <scope>NUCLEOTIDE SEQUENCE [LARGE SCALE GENOMIC DNA]</scope>
    <source>
        <strain evidence="2 3">XOM25</strain>
    </source>
</reference>
<keyword evidence="1" id="KW-0472">Membrane</keyword>
<feature type="transmembrane region" description="Helical" evidence="1">
    <location>
        <begin position="59"/>
        <end position="76"/>
    </location>
</feature>
<evidence type="ECO:0000313" key="2">
    <source>
        <dbReference type="EMBL" id="WDE09114.1"/>
    </source>
</evidence>
<dbReference type="RefSeq" id="WP_044841300.1">
    <property type="nucleotide sequence ID" value="NZ_CP059734.1"/>
</dbReference>
<organism evidence="2 3">
    <name type="scientific">Thalassomonas viridans</name>
    <dbReference type="NCBI Taxonomy" id="137584"/>
    <lineage>
        <taxon>Bacteria</taxon>
        <taxon>Pseudomonadati</taxon>
        <taxon>Pseudomonadota</taxon>
        <taxon>Gammaproteobacteria</taxon>
        <taxon>Alteromonadales</taxon>
        <taxon>Colwelliaceae</taxon>
        <taxon>Thalassomonas</taxon>
    </lineage>
</organism>
<sequence>MSNTLKESDKKREENEIVGLLPPIKSMVCFLVVTVLLALGTAFTGSTVLSKYFNFTPEWLLGSLAFIGIIFCIINFRVTRGSFLCAKILQYYTLFLAAACLPAFVIVEEPYYPFYFINIFLMLITFYLISSKTYWKLVQYQHDHFADIKEAREEVEKILNAKAKQ</sequence>
<dbReference type="KEGG" id="tvd:SG34_030575"/>
<keyword evidence="1" id="KW-0812">Transmembrane</keyword>
<dbReference type="Proteomes" id="UP000032352">
    <property type="component" value="Chromosome pTvir"/>
</dbReference>
<dbReference type="AlphaFoldDB" id="A0AAE9ZAV7"/>
<protein>
    <submittedName>
        <fullName evidence="2">Uncharacterized protein</fullName>
    </submittedName>
</protein>
<keyword evidence="3" id="KW-1185">Reference proteome</keyword>
<proteinExistence type="predicted"/>
<evidence type="ECO:0000313" key="3">
    <source>
        <dbReference type="Proteomes" id="UP000032352"/>
    </source>
</evidence>
<feature type="transmembrane region" description="Helical" evidence="1">
    <location>
        <begin position="88"/>
        <end position="106"/>
    </location>
</feature>
<evidence type="ECO:0000256" key="1">
    <source>
        <dbReference type="SAM" id="Phobius"/>
    </source>
</evidence>